<proteinExistence type="predicted"/>
<dbReference type="PANTHER" id="PTHR43798">
    <property type="entry name" value="MONOACYLGLYCEROL LIPASE"/>
    <property type="match status" value="1"/>
</dbReference>
<reference evidence="3" key="1">
    <citation type="submission" date="2021-01" db="EMBL/GenBank/DDBJ databases">
        <authorList>
            <person name="Corre E."/>
            <person name="Pelletier E."/>
            <person name="Niang G."/>
            <person name="Scheremetjew M."/>
            <person name="Finn R."/>
            <person name="Kale V."/>
            <person name="Holt S."/>
            <person name="Cochrane G."/>
            <person name="Meng A."/>
            <person name="Brown T."/>
            <person name="Cohen L."/>
        </authorList>
    </citation>
    <scope>NUCLEOTIDE SEQUENCE</scope>
</reference>
<name>A0A7S1EX40_NOCSC</name>
<dbReference type="InterPro" id="IPR000073">
    <property type="entry name" value="AB_hydrolase_1"/>
</dbReference>
<accession>A0A7S1EX40</accession>
<evidence type="ECO:0000313" key="3">
    <source>
        <dbReference type="EMBL" id="CAD8829179.1"/>
    </source>
</evidence>
<dbReference type="PRINTS" id="PR00412">
    <property type="entry name" value="EPOXHYDRLASE"/>
</dbReference>
<dbReference type="Gene3D" id="3.40.50.1820">
    <property type="entry name" value="alpha/beta hydrolase"/>
    <property type="match status" value="1"/>
</dbReference>
<evidence type="ECO:0000256" key="1">
    <source>
        <dbReference type="SAM" id="MobiDB-lite"/>
    </source>
</evidence>
<sequence>MAVDRHKSGDEGSGWWPFGQSKEPSSPALSLTEAASAPSAKCPFWKGKQARLQHGRTNYVLLGPETAPLVVCIHGLAASIATFEKMVPLLTQRGLRVLVYDLYGFGLSAHVWSRLTPQLYVKQLLQLLAFLRVSKDKKVSLMGHSMGGVVAVEFARLFESRVSRLLLVAPGGLLQAREAPCAPFLFNCIRGRFCCCLVHLLRCICLFAGSCAKRRLQQAPHIEDMATPDVRDEVSVRQFTQANKDRLTHNVAKTTSGYVAALRHMPLWEKHFGAAYGDLARKEVSVLFVWGGNDNTVPWAEVRSAVIRRFAGKGTSCIIIPGGGHGLLLEDAEHVSTFAAEWFLFSEDRSFLKLLEKWRLPSPGGPPVGP</sequence>
<dbReference type="GO" id="GO:0047372">
    <property type="term" value="F:monoacylglycerol lipase activity"/>
    <property type="evidence" value="ECO:0007669"/>
    <property type="project" value="TreeGrafter"/>
</dbReference>
<feature type="compositionally biased region" description="Basic and acidic residues" evidence="1">
    <location>
        <begin position="1"/>
        <end position="10"/>
    </location>
</feature>
<dbReference type="PRINTS" id="PR00111">
    <property type="entry name" value="ABHYDROLASE"/>
</dbReference>
<dbReference type="EMBL" id="HBFQ01005022">
    <property type="protein sequence ID" value="CAD8829179.1"/>
    <property type="molecule type" value="Transcribed_RNA"/>
</dbReference>
<dbReference type="InterPro" id="IPR050266">
    <property type="entry name" value="AB_hydrolase_sf"/>
</dbReference>
<feature type="region of interest" description="Disordered" evidence="1">
    <location>
        <begin position="1"/>
        <end position="30"/>
    </location>
</feature>
<gene>
    <name evidence="3" type="ORF">NSCI0253_LOCUS3525</name>
</gene>
<dbReference type="GO" id="GO:0016020">
    <property type="term" value="C:membrane"/>
    <property type="evidence" value="ECO:0007669"/>
    <property type="project" value="TreeGrafter"/>
</dbReference>
<feature type="domain" description="AB hydrolase-1" evidence="2">
    <location>
        <begin position="70"/>
        <end position="332"/>
    </location>
</feature>
<organism evidence="3">
    <name type="scientific">Noctiluca scintillans</name>
    <name type="common">Sea sparkle</name>
    <name type="synonym">Red tide dinoflagellate</name>
    <dbReference type="NCBI Taxonomy" id="2966"/>
    <lineage>
        <taxon>Eukaryota</taxon>
        <taxon>Sar</taxon>
        <taxon>Alveolata</taxon>
        <taxon>Dinophyceae</taxon>
        <taxon>Noctilucales</taxon>
        <taxon>Noctilucaceae</taxon>
        <taxon>Noctiluca</taxon>
    </lineage>
</organism>
<dbReference type="Pfam" id="PF12697">
    <property type="entry name" value="Abhydrolase_6"/>
    <property type="match status" value="1"/>
</dbReference>
<dbReference type="PANTHER" id="PTHR43798:SF33">
    <property type="entry name" value="HYDROLASE, PUTATIVE (AFU_ORTHOLOGUE AFUA_2G14860)-RELATED"/>
    <property type="match status" value="1"/>
</dbReference>
<dbReference type="SUPFAM" id="SSF53474">
    <property type="entry name" value="alpha/beta-Hydrolases"/>
    <property type="match status" value="1"/>
</dbReference>
<dbReference type="InterPro" id="IPR000639">
    <property type="entry name" value="Epox_hydrolase-like"/>
</dbReference>
<evidence type="ECO:0000259" key="2">
    <source>
        <dbReference type="Pfam" id="PF12697"/>
    </source>
</evidence>
<protein>
    <recommendedName>
        <fullName evidence="2">AB hydrolase-1 domain-containing protein</fullName>
    </recommendedName>
</protein>
<dbReference type="AlphaFoldDB" id="A0A7S1EX40"/>
<dbReference type="InterPro" id="IPR029058">
    <property type="entry name" value="AB_hydrolase_fold"/>
</dbReference>
<dbReference type="GO" id="GO:0046464">
    <property type="term" value="P:acylglycerol catabolic process"/>
    <property type="evidence" value="ECO:0007669"/>
    <property type="project" value="TreeGrafter"/>
</dbReference>